<evidence type="ECO:0000256" key="2">
    <source>
        <dbReference type="ARBA" id="ARBA00022723"/>
    </source>
</evidence>
<dbReference type="PROSITE" id="PS51891">
    <property type="entry name" value="CENP_V_GFA"/>
    <property type="match status" value="1"/>
</dbReference>
<dbReference type="EMBL" id="BAABFO010000017">
    <property type="protein sequence ID" value="GAA4337441.1"/>
    <property type="molecule type" value="Genomic_DNA"/>
</dbReference>
<feature type="domain" description="CENP-V/GFA" evidence="4">
    <location>
        <begin position="3"/>
        <end position="116"/>
    </location>
</feature>
<dbReference type="InterPro" id="IPR052355">
    <property type="entry name" value="CENP-V-like"/>
</dbReference>
<evidence type="ECO:0000259" key="4">
    <source>
        <dbReference type="PROSITE" id="PS51891"/>
    </source>
</evidence>
<proteinExistence type="inferred from homology"/>
<keyword evidence="3" id="KW-0862">Zinc</keyword>
<dbReference type="PANTHER" id="PTHR28620">
    <property type="entry name" value="CENTROMERE PROTEIN V"/>
    <property type="match status" value="1"/>
</dbReference>
<comment type="caution">
    <text evidence="5">The sequence shown here is derived from an EMBL/GenBank/DDBJ whole genome shotgun (WGS) entry which is preliminary data.</text>
</comment>
<gene>
    <name evidence="5" type="ORF">GCM10023144_33180</name>
</gene>
<evidence type="ECO:0000256" key="1">
    <source>
        <dbReference type="ARBA" id="ARBA00005495"/>
    </source>
</evidence>
<dbReference type="Proteomes" id="UP001501671">
    <property type="component" value="Unassembled WGS sequence"/>
</dbReference>
<dbReference type="PANTHER" id="PTHR28620:SF1">
    <property type="entry name" value="CENP-V_GFA DOMAIN-CONTAINING PROTEIN"/>
    <property type="match status" value="1"/>
</dbReference>
<sequence length="116" mass="12631">MPFEGSCHCGAVTFRVDADAPAQAITCNCSHCRRKGTVLAFFPADRFELTAGEDALRTYTFNTHRIEHRFCSVCGTQPFAFGSMPDGSPVRAVNLRCVPAIDLDALEIKRFDGASA</sequence>
<dbReference type="InterPro" id="IPR011057">
    <property type="entry name" value="Mss4-like_sf"/>
</dbReference>
<reference evidence="6" key="1">
    <citation type="journal article" date="2019" name="Int. J. Syst. Evol. Microbiol.">
        <title>The Global Catalogue of Microorganisms (GCM) 10K type strain sequencing project: providing services to taxonomists for standard genome sequencing and annotation.</title>
        <authorList>
            <consortium name="The Broad Institute Genomics Platform"/>
            <consortium name="The Broad Institute Genome Sequencing Center for Infectious Disease"/>
            <person name="Wu L."/>
            <person name="Ma J."/>
        </authorList>
    </citation>
    <scope>NUCLEOTIDE SEQUENCE [LARGE SCALE GENOMIC DNA]</scope>
    <source>
        <strain evidence="6">JCM 17666</strain>
    </source>
</reference>
<name>A0ABP8HCG0_9BURK</name>
<protein>
    <submittedName>
        <fullName evidence="5">GFA family protein</fullName>
    </submittedName>
</protein>
<keyword evidence="2" id="KW-0479">Metal-binding</keyword>
<dbReference type="InterPro" id="IPR006913">
    <property type="entry name" value="CENP-V/GFA"/>
</dbReference>
<evidence type="ECO:0000256" key="3">
    <source>
        <dbReference type="ARBA" id="ARBA00022833"/>
    </source>
</evidence>
<dbReference type="RefSeq" id="WP_345250986.1">
    <property type="nucleotide sequence ID" value="NZ_BAABFO010000017.1"/>
</dbReference>
<dbReference type="SUPFAM" id="SSF51316">
    <property type="entry name" value="Mss4-like"/>
    <property type="match status" value="1"/>
</dbReference>
<evidence type="ECO:0000313" key="6">
    <source>
        <dbReference type="Proteomes" id="UP001501671"/>
    </source>
</evidence>
<dbReference type="Pfam" id="PF04828">
    <property type="entry name" value="GFA"/>
    <property type="match status" value="1"/>
</dbReference>
<organism evidence="5 6">
    <name type="scientific">Pigmentiphaga soli</name>
    <dbReference type="NCBI Taxonomy" id="1007095"/>
    <lineage>
        <taxon>Bacteria</taxon>
        <taxon>Pseudomonadati</taxon>
        <taxon>Pseudomonadota</taxon>
        <taxon>Betaproteobacteria</taxon>
        <taxon>Burkholderiales</taxon>
        <taxon>Alcaligenaceae</taxon>
        <taxon>Pigmentiphaga</taxon>
    </lineage>
</organism>
<accession>A0ABP8HCG0</accession>
<dbReference type="Gene3D" id="2.170.150.70">
    <property type="match status" value="1"/>
</dbReference>
<comment type="similarity">
    <text evidence="1">Belongs to the Gfa family.</text>
</comment>
<evidence type="ECO:0000313" key="5">
    <source>
        <dbReference type="EMBL" id="GAA4337441.1"/>
    </source>
</evidence>
<keyword evidence="6" id="KW-1185">Reference proteome</keyword>